<dbReference type="InterPro" id="IPR047589">
    <property type="entry name" value="DUF11_rpt"/>
</dbReference>
<organism evidence="3 4">
    <name type="scientific">Microlunatus antarcticus</name>
    <dbReference type="NCBI Taxonomy" id="53388"/>
    <lineage>
        <taxon>Bacteria</taxon>
        <taxon>Bacillati</taxon>
        <taxon>Actinomycetota</taxon>
        <taxon>Actinomycetes</taxon>
        <taxon>Propionibacteriales</taxon>
        <taxon>Propionibacteriaceae</taxon>
        <taxon>Microlunatus</taxon>
    </lineage>
</organism>
<feature type="region of interest" description="Disordered" evidence="1">
    <location>
        <begin position="586"/>
        <end position="628"/>
    </location>
</feature>
<dbReference type="NCBIfam" id="TIGR01451">
    <property type="entry name" value="B_ant_repeat"/>
    <property type="match status" value="7"/>
</dbReference>
<accession>A0A7W5P8G3</accession>
<dbReference type="InterPro" id="IPR001434">
    <property type="entry name" value="OmcB-like_DUF11"/>
</dbReference>
<dbReference type="PANTHER" id="PTHR34819">
    <property type="entry name" value="LARGE CYSTEINE-RICH PERIPLASMIC PROTEIN OMCB"/>
    <property type="match status" value="1"/>
</dbReference>
<feature type="compositionally biased region" description="Low complexity" evidence="1">
    <location>
        <begin position="2448"/>
        <end position="2457"/>
    </location>
</feature>
<feature type="domain" description="DUF11" evidence="2">
    <location>
        <begin position="1379"/>
        <end position="1493"/>
    </location>
</feature>
<feature type="domain" description="DUF11" evidence="2">
    <location>
        <begin position="1625"/>
        <end position="1752"/>
    </location>
</feature>
<protein>
    <submittedName>
        <fullName evidence="3">Putative repeat protein (TIGR01451 family)</fullName>
    </submittedName>
</protein>
<dbReference type="Proteomes" id="UP000565572">
    <property type="component" value="Unassembled WGS sequence"/>
</dbReference>
<dbReference type="InterPro" id="IPR013783">
    <property type="entry name" value="Ig-like_fold"/>
</dbReference>
<sequence>MSHGLRAGRAVALLVAAALALVGAVLVVPTPAADAAVVRAFTPYFSTQTNGEIAITGNALLTCDKVSRDCPGALAGTVDSGNNNFTMRLVDTDGDPATKSSSAATVRVPDGSTVLYAGLFWGATASTAAGTAAANSTIKLKAPGASTYSSVTASRGLDVQASNYSAYADITGLVQRAGGGPYTAADITSSVNSADQYAGWSVVVAYSNPALPLRDLTVFGGYAAVGKTDTISASISGFLTPAAGTVNARIGSVVYEGDQQLTGDYLTVNGTRVADAQSPSSNFFDSRVTTGGANLTDRTPANVNNMALDAKVVDAPNVLPNGARSADLVFGTNGDVYFPAALTTQVDLYAPNVRGTTSVVDLSSHDPAQVGDTLEYTVALSNTGQDPATGTVLDVPLPAGTTYVPGSLAVTDGPGAGAQTDVAGDDRAEVSASAVRFRLGTGASAREGGTLASNGTSTVRFRAVVQPAAAGTNLDVTSSVAYTAKTLAKAYTYRTNTVSTAVATLADLALTLTGPDAVSGGQDLTWRLGVSNAGPSTATGVVVTATLPEGATYDASGADPAGPTCVQAGRTLTCTLPDVPAGVGDTFVGRATTDPDSDATSLPGTATVTSSTSDPDPTNNTSSVTTAQRRAADVSLVASIDPTSARPGDVVTFLFQMANAGPSRARATTLAATLPPGFTVVGDVGSSRGTCDVSGADLSCALGTTDAGEPFKVSVSARLDPAWTGVDPLRSTASVQTTTFDPDTANNSANVLVAPAPPQADLQASQELLSGPVVAGQPVRYRLTVTNRGPSVATYVSLVDELDERLLDPAATSEVGGCAADDGLFSCAVGDLAPGASVSVLLSGTVAAGADGGFVNLVRVQSETEDPDRGNDSDRLKVPVATLADLSLTATADPVPARVGDELTFTLTTRNDGPSDARGVVLTEVIPDRFKFLGTAGGATCERAGQDVTCDLGTVPAGATVETRVTLAVPDVDGLGTVVNVARLRSDTDDPDSDDLEARTELGTQRSADVSVTTSGPSTLVAGTRGTWDLTIGNDGPSTAEDLELTDTLPEGLGDLQVDAPEDVRCTVDGARLRCDLDKLGPDSTRVVRFRALLDRAATATVLVDSPSVTASTPDPTASNDTASTSSAVTAVSDLTLGVTGPARVTAGDRSTWTLAVRAAGPSRASDSLVRVALPPEAVDVTVPSGCTLTQTSLVCDLGALDPDEDAAVEISATVRGDAPDQASLTLQALVSSSASDPEPGDNTASAATAVSGTADLDVTAGVDPASLVAGAAATYRVDVENHGPSTAAGVQLRQELPAGLEVEGVQGPGACTVAGQVVTCDLGTVPAGTTARVQVSVLVPESATGPVTSTAEVTSTTDDRVAANDQDSVTSDVRQVADLGVTAAAEPRTVVAGQATTYTLAAVNAGPSRAADVVLTDELPAGTEVLDAGGCVLDGRTLTCPVGPLERGEDATARVVVLFPANAPARTVRTEAAVTGSTPDPDASDDRSSVDVEVVQQAALRVDKTATPGALVPGNRATYHLLVGSAGPSTARDVRVTDAVPAPLDVVSATRSDGTACEVEGRDVSCALGDLGLVQDVVTVVATLPADYVGDDLVNTAEVASATDDPDRSDDRARVSTPVVPEADLGVVARQEPTEPVPGTQVRRTLTSTNRGPSVAQQVRIEELLPYALLQPATDPGPGGRCTIAPQPDDAELGPNAGVLLCTWDEVGVGESVSVVVTARVRPEALGTLASTASTGSPTPDPETADNRATVSGALRPSADLAVSKRVVGTATAGSDVSWEVVVDDLGPSSARTVVLVDDVPAPVSAVRAVAADGLPCEVVGQQVTCRRDRVDPGSPLTVTVSGTLAAGATGPLVNRASVSAATPDPEAGNDAGSAGAGVLAVADLGLTKTMTPAAPVPGEQVAFTLTSRNRGPSTATGVHVDDVLPGVLKDVTAVPSGDGRCVTTPRAGSAGELRCTWPQLAVGAAATVVVTASVAPEALGSLENTASTGSAATDPGPDDDEATVSGTLVPSAGASVTKRLVGPADPGGRVTWAIVVDDAGPSSARSVVVVDDVPATVSDLDATTADPTACTVVGQRLSCRWDRVDPGAPRTVTLTGRLDATATGELTNAASVSTATADPDHDDDTSVSVAEIGRRADLLASGVLSPAVPVPGQPVTLTLRSLNRGPSAARAVVVEDVLPVSLLGAVAAPGPGGDCDLLPRVGTGGVVSCTWADLAVGATAEVTVTGRVAVDALGTLSTVVTTRAQTPDPVVADNAADVASELVAATDVSLAKRLVGVAVAGQQVTWELVVDAAGPSSARAVELVDDVPDAVTGVRASTASGEPCTVTGQRVRCAWDRLDPGTTTTVTVVGTLDVDATGTLSNTASVSTATADATAADDTSVASAVVAAAPGTGAGDGGTSDPDPSDGTDGSDGPGLAATGAEVGLGLLVLTTGLLVGGAALLRAGRAGAAGVARPRPGRRWPRVRR</sequence>
<feature type="domain" description="DUF11" evidence="2">
    <location>
        <begin position="1009"/>
        <end position="1126"/>
    </location>
</feature>
<reference evidence="3 4" key="1">
    <citation type="submission" date="2020-08" db="EMBL/GenBank/DDBJ databases">
        <title>Sequencing the genomes of 1000 actinobacteria strains.</title>
        <authorList>
            <person name="Klenk H.-P."/>
        </authorList>
    </citation>
    <scope>NUCLEOTIDE SEQUENCE [LARGE SCALE GENOMIC DNA]</scope>
    <source>
        <strain evidence="3 4">DSM 11053</strain>
    </source>
</reference>
<feature type="domain" description="DUF11" evidence="2">
    <location>
        <begin position="1885"/>
        <end position="2007"/>
    </location>
</feature>
<feature type="compositionally biased region" description="Polar residues" evidence="1">
    <location>
        <begin position="1107"/>
        <end position="1116"/>
    </location>
</feature>
<feature type="domain" description="DUF11" evidence="2">
    <location>
        <begin position="2026"/>
        <end position="2129"/>
    </location>
</feature>
<evidence type="ECO:0000313" key="4">
    <source>
        <dbReference type="Proteomes" id="UP000565572"/>
    </source>
</evidence>
<feature type="domain" description="DUF11" evidence="2">
    <location>
        <begin position="2269"/>
        <end position="2385"/>
    </location>
</feature>
<feature type="compositionally biased region" description="Low complexity" evidence="1">
    <location>
        <begin position="2401"/>
        <end position="2410"/>
    </location>
</feature>
<dbReference type="InterPro" id="IPR051172">
    <property type="entry name" value="Chlamydia_OmcB"/>
</dbReference>
<feature type="domain" description="DUF11" evidence="2">
    <location>
        <begin position="1501"/>
        <end position="1617"/>
    </location>
</feature>
<evidence type="ECO:0000313" key="3">
    <source>
        <dbReference type="EMBL" id="MBB3328538.1"/>
    </source>
</evidence>
<gene>
    <name evidence="3" type="ORF">FHX39_003482</name>
</gene>
<feature type="domain" description="DUF11" evidence="2">
    <location>
        <begin position="761"/>
        <end position="876"/>
    </location>
</feature>
<feature type="domain" description="DUF11" evidence="2">
    <location>
        <begin position="1761"/>
        <end position="1876"/>
    </location>
</feature>
<feature type="compositionally biased region" description="Low complexity" evidence="1">
    <location>
        <begin position="609"/>
        <end position="623"/>
    </location>
</feature>
<feature type="region of interest" description="Disordered" evidence="1">
    <location>
        <begin position="2391"/>
        <end position="2419"/>
    </location>
</feature>
<feature type="region of interest" description="Disordered" evidence="1">
    <location>
        <begin position="985"/>
        <end position="1019"/>
    </location>
</feature>
<dbReference type="Gene3D" id="2.60.40.10">
    <property type="entry name" value="Immunoglobulins"/>
    <property type="match status" value="2"/>
</dbReference>
<feature type="region of interest" description="Disordered" evidence="1">
    <location>
        <begin position="1107"/>
        <end position="1126"/>
    </location>
</feature>
<dbReference type="GO" id="GO:0005975">
    <property type="term" value="P:carbohydrate metabolic process"/>
    <property type="evidence" value="ECO:0007669"/>
    <property type="project" value="UniProtKB-ARBA"/>
</dbReference>
<feature type="compositionally biased region" description="Low complexity" evidence="1">
    <location>
        <begin position="1117"/>
        <end position="1126"/>
    </location>
</feature>
<proteinExistence type="predicted"/>
<comment type="caution">
    <text evidence="3">The sequence shown here is derived from an EMBL/GenBank/DDBJ whole genome shotgun (WGS) entry which is preliminary data.</text>
</comment>
<dbReference type="Pfam" id="PF01345">
    <property type="entry name" value="DUF11"/>
    <property type="match status" value="16"/>
</dbReference>
<feature type="compositionally biased region" description="Polar residues" evidence="1">
    <location>
        <begin position="598"/>
        <end position="608"/>
    </location>
</feature>
<feature type="domain" description="DUF11" evidence="2">
    <location>
        <begin position="2146"/>
        <end position="2260"/>
    </location>
</feature>
<feature type="domain" description="DUF11" evidence="2">
    <location>
        <begin position="507"/>
        <end position="625"/>
    </location>
</feature>
<feature type="compositionally biased region" description="Polar residues" evidence="1">
    <location>
        <begin position="1643"/>
        <end position="1656"/>
    </location>
</feature>
<feature type="domain" description="DUF11" evidence="2">
    <location>
        <begin position="1141"/>
        <end position="1248"/>
    </location>
</feature>
<evidence type="ECO:0000256" key="1">
    <source>
        <dbReference type="SAM" id="MobiDB-lite"/>
    </source>
</evidence>
<feature type="region of interest" description="Disordered" evidence="1">
    <location>
        <begin position="1987"/>
        <end position="2010"/>
    </location>
</feature>
<name>A0A7W5P8G3_9ACTN</name>
<feature type="domain" description="DUF11" evidence="2">
    <location>
        <begin position="364"/>
        <end position="469"/>
    </location>
</feature>
<feature type="domain" description="DUF11" evidence="2">
    <location>
        <begin position="633"/>
        <end position="752"/>
    </location>
</feature>
<dbReference type="Gene3D" id="2.60.40.740">
    <property type="match status" value="1"/>
</dbReference>
<feature type="compositionally biased region" description="Polar residues" evidence="1">
    <location>
        <begin position="1002"/>
        <end position="1018"/>
    </location>
</feature>
<dbReference type="PANTHER" id="PTHR34819:SF3">
    <property type="entry name" value="CELL SURFACE PROTEIN"/>
    <property type="match status" value="1"/>
</dbReference>
<dbReference type="EMBL" id="JACHZG010000001">
    <property type="protein sequence ID" value="MBB3328538.1"/>
    <property type="molecule type" value="Genomic_DNA"/>
</dbReference>
<keyword evidence="4" id="KW-1185">Reference proteome</keyword>
<feature type="domain" description="DUF11" evidence="2">
    <location>
        <begin position="1256"/>
        <end position="1371"/>
    </location>
</feature>
<evidence type="ECO:0000259" key="2">
    <source>
        <dbReference type="Pfam" id="PF01345"/>
    </source>
</evidence>
<feature type="region of interest" description="Disordered" evidence="1">
    <location>
        <begin position="1633"/>
        <end position="1656"/>
    </location>
</feature>
<feature type="compositionally biased region" description="Basic residues" evidence="1">
    <location>
        <begin position="2458"/>
        <end position="2468"/>
    </location>
</feature>
<feature type="domain" description="DUF11" evidence="2">
    <location>
        <begin position="885"/>
        <end position="995"/>
    </location>
</feature>
<feature type="region of interest" description="Disordered" evidence="1">
    <location>
        <begin position="2448"/>
        <end position="2468"/>
    </location>
</feature>
<dbReference type="RefSeq" id="WP_183340460.1">
    <property type="nucleotide sequence ID" value="NZ_JACHZG010000001.1"/>
</dbReference>